<keyword evidence="2" id="KW-1185">Reference proteome</keyword>
<protein>
    <submittedName>
        <fullName evidence="1">Uncharacterized protein</fullName>
    </submittedName>
</protein>
<evidence type="ECO:0000313" key="1">
    <source>
        <dbReference type="EMBL" id="MBD6621040.1"/>
    </source>
</evidence>
<dbReference type="Proteomes" id="UP001165986">
    <property type="component" value="Unassembled WGS sequence"/>
</dbReference>
<dbReference type="RefSeq" id="WP_191762363.1">
    <property type="nucleotide sequence ID" value="NZ_VJXY01000104.1"/>
</dbReference>
<organism evidence="1 2">
    <name type="scientific">Komarekiella delphini-convector SJRDD-AB1</name>
    <dbReference type="NCBI Taxonomy" id="2593771"/>
    <lineage>
        <taxon>Bacteria</taxon>
        <taxon>Bacillati</taxon>
        <taxon>Cyanobacteriota</taxon>
        <taxon>Cyanophyceae</taxon>
        <taxon>Nostocales</taxon>
        <taxon>Nostocaceae</taxon>
        <taxon>Komarekiella</taxon>
        <taxon>Komarekiella delphini-convector</taxon>
    </lineage>
</organism>
<sequence length="176" mass="19724">MPQTAAIALQELETVEISFYDQEVYAAGKLIASIGHDDDLTQPWLVLINGVEVFRDNTQKRCHSYIVWHYKENTLPEPKPVVVPQVSVSEPEPVELELEVHTSEATTAEQSNTQPLSDWNFTPPKFDSPSAAICRNCDGHGCSNCSYRGTRAVNLCTPVDDYRLTYVGRTSQPRKL</sequence>
<proteinExistence type="predicted"/>
<gene>
    <name evidence="1" type="ORF">FNW02_36285</name>
</gene>
<name>A0AA41BA74_9NOST</name>
<reference evidence="1" key="1">
    <citation type="submission" date="2019-07" db="EMBL/GenBank/DDBJ databases">
        <title>Toxilogical consequences of a new and cryptic species of cyanobacteria (Komarekiella delphini-convector) recovered from the epidermis of a bottlenose dolphin and 1500 ft. in the air.</title>
        <authorList>
            <person name="Brown A.O."/>
            <person name="Dvorak P."/>
            <person name="Villanueva C.D."/>
            <person name="Foss A.J."/>
            <person name="Garvey A.D."/>
            <person name="Gibson Q.A."/>
            <person name="Johansen J.R."/>
            <person name="Casamatta D.A."/>
        </authorList>
    </citation>
    <scope>NUCLEOTIDE SEQUENCE</scope>
    <source>
        <strain evidence="1">SJRDD-AB1</strain>
    </source>
</reference>
<accession>A0AA41BA74</accession>
<dbReference type="AlphaFoldDB" id="A0AA41BA74"/>
<comment type="caution">
    <text evidence="1">The sequence shown here is derived from an EMBL/GenBank/DDBJ whole genome shotgun (WGS) entry which is preliminary data.</text>
</comment>
<dbReference type="EMBL" id="VJXY01000104">
    <property type="protein sequence ID" value="MBD6621040.1"/>
    <property type="molecule type" value="Genomic_DNA"/>
</dbReference>
<evidence type="ECO:0000313" key="2">
    <source>
        <dbReference type="Proteomes" id="UP001165986"/>
    </source>
</evidence>